<feature type="transmembrane region" description="Helical" evidence="1">
    <location>
        <begin position="47"/>
        <end position="66"/>
    </location>
</feature>
<dbReference type="PANTHER" id="PTHR34062:SF1">
    <property type="entry name" value="NADH-UBIQUINONE OXIDOREDUCTASE 21KDA SUBUNIT N-TERMINAL DOMAIN-CONTAINING PROTEIN"/>
    <property type="match status" value="1"/>
</dbReference>
<keyword evidence="4" id="KW-1185">Reference proteome</keyword>
<dbReference type="Proteomes" id="UP000815325">
    <property type="component" value="Unassembled WGS sequence"/>
</dbReference>
<dbReference type="PANTHER" id="PTHR34062">
    <property type="entry name" value="OXIDOREDUCTASE 21 KDA SUBUNIT, PUTATIVE (AFU_ORTHOLOGUE AFUA_4G04750)-RELATED"/>
    <property type="match status" value="1"/>
</dbReference>
<reference evidence="3" key="1">
    <citation type="submission" date="2017-08" db="EMBL/GenBank/DDBJ databases">
        <authorList>
            <person name="Polle J.E."/>
            <person name="Barry K."/>
            <person name="Cushman J."/>
            <person name="Schmutz J."/>
            <person name="Tran D."/>
            <person name="Hathwaick L.T."/>
            <person name="Yim W.C."/>
            <person name="Jenkins J."/>
            <person name="Mckie-Krisberg Z.M."/>
            <person name="Prochnik S."/>
            <person name="Lindquist E."/>
            <person name="Dockter R.B."/>
            <person name="Adam C."/>
            <person name="Molina H."/>
            <person name="Bunkerborg J."/>
            <person name="Jin E."/>
            <person name="Buchheim M."/>
            <person name="Magnuson J."/>
        </authorList>
    </citation>
    <scope>NUCLEOTIDE SEQUENCE</scope>
    <source>
        <strain evidence="3">CCAP 19/18</strain>
    </source>
</reference>
<gene>
    <name evidence="3" type="ORF">DUNSADRAFT_14431</name>
</gene>
<name>A0ABQ7H9J5_DUNSA</name>
<dbReference type="EMBL" id="MU069441">
    <property type="protein sequence ID" value="KAF5843515.1"/>
    <property type="molecule type" value="Genomic_DNA"/>
</dbReference>
<evidence type="ECO:0000259" key="2">
    <source>
        <dbReference type="Pfam" id="PF10785"/>
    </source>
</evidence>
<evidence type="ECO:0000256" key="1">
    <source>
        <dbReference type="SAM" id="Phobius"/>
    </source>
</evidence>
<dbReference type="InterPro" id="IPR053229">
    <property type="entry name" value="NADH-Q_oxidrdct_subunit"/>
</dbReference>
<protein>
    <submittedName>
        <fullName evidence="3">NADH:ubiquinone oxidoreductase 13 kDa subunit</fullName>
    </submittedName>
</protein>
<feature type="domain" description="NADH-ubiquinone oxidoreductase 21kDa subunit N-terminal" evidence="2">
    <location>
        <begin position="25"/>
        <end position="104"/>
    </location>
</feature>
<evidence type="ECO:0000313" key="4">
    <source>
        <dbReference type="Proteomes" id="UP000815325"/>
    </source>
</evidence>
<keyword evidence="1" id="KW-0472">Membrane</keyword>
<dbReference type="Pfam" id="PF10785">
    <property type="entry name" value="NADH-u_ox-rdase"/>
    <property type="match status" value="1"/>
</dbReference>
<proteinExistence type="predicted"/>
<organism evidence="3 4">
    <name type="scientific">Dunaliella salina</name>
    <name type="common">Green alga</name>
    <name type="synonym">Protococcus salinus</name>
    <dbReference type="NCBI Taxonomy" id="3046"/>
    <lineage>
        <taxon>Eukaryota</taxon>
        <taxon>Viridiplantae</taxon>
        <taxon>Chlorophyta</taxon>
        <taxon>core chlorophytes</taxon>
        <taxon>Chlorophyceae</taxon>
        <taxon>CS clade</taxon>
        <taxon>Chlamydomonadales</taxon>
        <taxon>Dunaliellaceae</taxon>
        <taxon>Dunaliella</taxon>
    </lineage>
</organism>
<comment type="caution">
    <text evidence="3">The sequence shown here is derived from an EMBL/GenBank/DDBJ whole genome shotgun (WGS) entry which is preliminary data.</text>
</comment>
<evidence type="ECO:0000313" key="3">
    <source>
        <dbReference type="EMBL" id="KAF5843515.1"/>
    </source>
</evidence>
<keyword evidence="1" id="KW-1133">Transmembrane helix</keyword>
<dbReference type="InterPro" id="IPR019721">
    <property type="entry name" value="NADH-UbQ_OxRdtase_su21_N"/>
</dbReference>
<accession>A0ABQ7H9J5</accession>
<sequence>MTWPEPPNYYNHRFQHGYKVVLQQPQYPVVHADPGFMQVASNMRTSSWAMVGGLMLFGAAAGYYTGSKSHWQRPAMYFGMGVLGKTGMAWGLTDSAYRLMGYKENSIEVANNIPGQMKPEAYA</sequence>
<keyword evidence="1" id="KW-0812">Transmembrane</keyword>